<organism evidence="3 4">
    <name type="scientific">Archangium violaceum Cb vi76</name>
    <dbReference type="NCBI Taxonomy" id="1406225"/>
    <lineage>
        <taxon>Bacteria</taxon>
        <taxon>Pseudomonadati</taxon>
        <taxon>Myxococcota</taxon>
        <taxon>Myxococcia</taxon>
        <taxon>Myxococcales</taxon>
        <taxon>Cystobacterineae</taxon>
        <taxon>Archangiaceae</taxon>
        <taxon>Archangium</taxon>
    </lineage>
</organism>
<sequence length="273" mass="32522">MTHERQHDVDAFPRAPTQAEWEAMSGEERARVVEALPAEVTWEEMPMPEGDLHTEARWRAQDALQDYFKPPRRRAYVSVALPIYYPGERRFAPDLLVVLDVEPHLRGKWLVSHEGKGLDWVMEVHVGGDRKKDAEDNVRRYARLGIPEYFIYDRARERLEAYRLPSPDAREYVRMEPEQGWYFSEVLGLELQLDGERLRFWAGNALLLDMEERNERLREMLGRMEQRRASAEQVRWLDETEHRLEEEARRREEAERRRAELQSELERLKSRGP</sequence>
<dbReference type="Pfam" id="PF05685">
    <property type="entry name" value="Uma2"/>
    <property type="match status" value="1"/>
</dbReference>
<keyword evidence="1" id="KW-0175">Coiled coil</keyword>
<dbReference type="AlphaFoldDB" id="A0A084SQV9"/>
<dbReference type="InterPro" id="IPR008538">
    <property type="entry name" value="Uma2"/>
</dbReference>
<evidence type="ECO:0000313" key="3">
    <source>
        <dbReference type="EMBL" id="KFA90844.1"/>
    </source>
</evidence>
<dbReference type="InterPro" id="IPR011335">
    <property type="entry name" value="Restrct_endonuc-II-like"/>
</dbReference>
<feature type="coiled-coil region" evidence="1">
    <location>
        <begin position="207"/>
        <end position="271"/>
    </location>
</feature>
<evidence type="ECO:0000313" key="4">
    <source>
        <dbReference type="Proteomes" id="UP000028547"/>
    </source>
</evidence>
<dbReference type="Proteomes" id="UP000028547">
    <property type="component" value="Unassembled WGS sequence"/>
</dbReference>
<protein>
    <recommendedName>
        <fullName evidence="2">Putative restriction endonuclease domain-containing protein</fullName>
    </recommendedName>
</protein>
<gene>
    <name evidence="3" type="ORF">Q664_26035</name>
</gene>
<dbReference type="SUPFAM" id="SSF52980">
    <property type="entry name" value="Restriction endonuclease-like"/>
    <property type="match status" value="1"/>
</dbReference>
<dbReference type="Gene3D" id="3.90.1570.10">
    <property type="entry name" value="tt1808, chain A"/>
    <property type="match status" value="1"/>
</dbReference>
<dbReference type="InterPro" id="IPR012296">
    <property type="entry name" value="Nuclease_put_TT1808"/>
</dbReference>
<dbReference type="PANTHER" id="PTHR33352">
    <property type="entry name" value="SLR1095 PROTEIN"/>
    <property type="match status" value="1"/>
</dbReference>
<proteinExistence type="predicted"/>
<comment type="caution">
    <text evidence="3">The sequence shown here is derived from an EMBL/GenBank/DDBJ whole genome shotgun (WGS) entry which is preliminary data.</text>
</comment>
<evidence type="ECO:0000256" key="1">
    <source>
        <dbReference type="SAM" id="Coils"/>
    </source>
</evidence>
<dbReference type="PANTHER" id="PTHR33352:SF3">
    <property type="entry name" value="SLR1612 PROTEIN"/>
    <property type="match status" value="1"/>
</dbReference>
<reference evidence="3 4" key="1">
    <citation type="submission" date="2014-07" db="EMBL/GenBank/DDBJ databases">
        <title>Draft Genome Sequence of Gephyronic Acid Producer, Cystobacter violaceus Strain Cb vi76.</title>
        <authorList>
            <person name="Stevens D.C."/>
            <person name="Young J."/>
            <person name="Carmichael R."/>
            <person name="Tan J."/>
            <person name="Taylor R.E."/>
        </authorList>
    </citation>
    <scope>NUCLEOTIDE SEQUENCE [LARGE SCALE GENOMIC DNA]</scope>
    <source>
        <strain evidence="3 4">Cb vi76</strain>
    </source>
</reference>
<dbReference type="CDD" id="cd06260">
    <property type="entry name" value="DUF820-like"/>
    <property type="match status" value="1"/>
</dbReference>
<accession>A0A084SQV9</accession>
<name>A0A084SQV9_9BACT</name>
<feature type="domain" description="Putative restriction endonuclease" evidence="2">
    <location>
        <begin position="44"/>
        <end position="193"/>
    </location>
</feature>
<dbReference type="RefSeq" id="WP_043400927.1">
    <property type="nucleotide sequence ID" value="NZ_JPMI01000175.1"/>
</dbReference>
<evidence type="ECO:0000259" key="2">
    <source>
        <dbReference type="Pfam" id="PF05685"/>
    </source>
</evidence>
<dbReference type="EMBL" id="JPMI01000175">
    <property type="protein sequence ID" value="KFA90844.1"/>
    <property type="molecule type" value="Genomic_DNA"/>
</dbReference>